<dbReference type="Proteomes" id="UP000499080">
    <property type="component" value="Unassembled WGS sequence"/>
</dbReference>
<proteinExistence type="predicted"/>
<name>A0A4Y2E5T8_ARAVE</name>
<comment type="caution">
    <text evidence="1">The sequence shown here is derived from an EMBL/GenBank/DDBJ whole genome shotgun (WGS) entry which is preliminary data.</text>
</comment>
<accession>A0A4Y2E5T8</accession>
<gene>
    <name evidence="1" type="ORF">AVEN_254007_1</name>
</gene>
<protein>
    <submittedName>
        <fullName evidence="1">Uncharacterized protein</fullName>
    </submittedName>
</protein>
<reference evidence="1 2" key="1">
    <citation type="journal article" date="2019" name="Sci. Rep.">
        <title>Orb-weaving spider Araneus ventricosus genome elucidates the spidroin gene catalogue.</title>
        <authorList>
            <person name="Kono N."/>
            <person name="Nakamura H."/>
            <person name="Ohtoshi R."/>
            <person name="Moran D.A.P."/>
            <person name="Shinohara A."/>
            <person name="Yoshida Y."/>
            <person name="Fujiwara M."/>
            <person name="Mori M."/>
            <person name="Tomita M."/>
            <person name="Arakawa K."/>
        </authorList>
    </citation>
    <scope>NUCLEOTIDE SEQUENCE [LARGE SCALE GENOMIC DNA]</scope>
</reference>
<organism evidence="1 2">
    <name type="scientific">Araneus ventricosus</name>
    <name type="common">Orbweaver spider</name>
    <name type="synonym">Epeira ventricosa</name>
    <dbReference type="NCBI Taxonomy" id="182803"/>
    <lineage>
        <taxon>Eukaryota</taxon>
        <taxon>Metazoa</taxon>
        <taxon>Ecdysozoa</taxon>
        <taxon>Arthropoda</taxon>
        <taxon>Chelicerata</taxon>
        <taxon>Arachnida</taxon>
        <taxon>Araneae</taxon>
        <taxon>Araneomorphae</taxon>
        <taxon>Entelegynae</taxon>
        <taxon>Araneoidea</taxon>
        <taxon>Araneidae</taxon>
        <taxon>Araneus</taxon>
    </lineage>
</organism>
<sequence>MKELWNIQSLNVMHGKTSESLTLKKSAALLKNFCRRANQEKIGWPRWPSGKVSVSGQRIPGSKRYFTEDPPCMGPAAR</sequence>
<evidence type="ECO:0000313" key="2">
    <source>
        <dbReference type="Proteomes" id="UP000499080"/>
    </source>
</evidence>
<dbReference type="AlphaFoldDB" id="A0A4Y2E5T8"/>
<keyword evidence="2" id="KW-1185">Reference proteome</keyword>
<evidence type="ECO:0000313" key="1">
    <source>
        <dbReference type="EMBL" id="GBM24490.1"/>
    </source>
</evidence>
<dbReference type="EMBL" id="BGPR01000520">
    <property type="protein sequence ID" value="GBM24490.1"/>
    <property type="molecule type" value="Genomic_DNA"/>
</dbReference>